<proteinExistence type="predicted"/>
<dbReference type="EMBL" id="CM001223">
    <property type="protein sequence ID" value="KEH21662.1"/>
    <property type="molecule type" value="Genomic_DNA"/>
</dbReference>
<dbReference type="EnsemblPlants" id="KEH21662">
    <property type="protein sequence ID" value="KEH21662"/>
    <property type="gene ID" value="MTR_7g013890"/>
</dbReference>
<sequence>MYNEEVSTMFLVCFEANRRYVGSRDLTYAEFPTRFTYEKKDKLWQPRKLGYQIGRLHYTPPGIGELYYMRILLTVQKGCMGYRVIWSEIMEAKESVDSK</sequence>
<dbReference type="AlphaFoldDB" id="A0A072TW28"/>
<name>A0A072TW28_MEDTR</name>
<reference evidence="2" key="3">
    <citation type="submission" date="2015-04" db="UniProtKB">
        <authorList>
            <consortium name="EnsemblPlants"/>
        </authorList>
    </citation>
    <scope>IDENTIFICATION</scope>
    <source>
        <strain evidence="2">cv. Jemalong A17</strain>
    </source>
</reference>
<dbReference type="HOGENOM" id="CLU_2323984_0_0_1"/>
<keyword evidence="1" id="KW-0378">Hydrolase</keyword>
<keyword evidence="1" id="KW-0067">ATP-binding</keyword>
<evidence type="ECO:0000313" key="1">
    <source>
        <dbReference type="EMBL" id="KEH21662.1"/>
    </source>
</evidence>
<keyword evidence="3" id="KW-1185">Reference proteome</keyword>
<dbReference type="GO" id="GO:0004386">
    <property type="term" value="F:helicase activity"/>
    <property type="evidence" value="ECO:0007669"/>
    <property type="project" value="UniProtKB-KW"/>
</dbReference>
<evidence type="ECO:0000313" key="2">
    <source>
        <dbReference type="EnsemblPlants" id="KEH21662"/>
    </source>
</evidence>
<reference evidence="1 3" key="1">
    <citation type="journal article" date="2011" name="Nature">
        <title>The Medicago genome provides insight into the evolution of rhizobial symbioses.</title>
        <authorList>
            <person name="Young N.D."/>
            <person name="Debelle F."/>
            <person name="Oldroyd G.E."/>
            <person name="Geurts R."/>
            <person name="Cannon S.B."/>
            <person name="Udvardi M.K."/>
            <person name="Benedito V.A."/>
            <person name="Mayer K.F."/>
            <person name="Gouzy J."/>
            <person name="Schoof H."/>
            <person name="Van de Peer Y."/>
            <person name="Proost S."/>
            <person name="Cook D.R."/>
            <person name="Meyers B.C."/>
            <person name="Spannagl M."/>
            <person name="Cheung F."/>
            <person name="De Mita S."/>
            <person name="Krishnakumar V."/>
            <person name="Gundlach H."/>
            <person name="Zhou S."/>
            <person name="Mudge J."/>
            <person name="Bharti A.K."/>
            <person name="Murray J.D."/>
            <person name="Naoumkina M.A."/>
            <person name="Rosen B."/>
            <person name="Silverstein K.A."/>
            <person name="Tang H."/>
            <person name="Rombauts S."/>
            <person name="Zhao P.X."/>
            <person name="Zhou P."/>
            <person name="Barbe V."/>
            <person name="Bardou P."/>
            <person name="Bechner M."/>
            <person name="Bellec A."/>
            <person name="Berger A."/>
            <person name="Berges H."/>
            <person name="Bidwell S."/>
            <person name="Bisseling T."/>
            <person name="Choisne N."/>
            <person name="Couloux A."/>
            <person name="Denny R."/>
            <person name="Deshpande S."/>
            <person name="Dai X."/>
            <person name="Doyle J.J."/>
            <person name="Dudez A.M."/>
            <person name="Farmer A.D."/>
            <person name="Fouteau S."/>
            <person name="Franken C."/>
            <person name="Gibelin C."/>
            <person name="Gish J."/>
            <person name="Goldstein S."/>
            <person name="Gonzalez A.J."/>
            <person name="Green P.J."/>
            <person name="Hallab A."/>
            <person name="Hartog M."/>
            <person name="Hua A."/>
            <person name="Humphray S.J."/>
            <person name="Jeong D.H."/>
            <person name="Jing Y."/>
            <person name="Jocker A."/>
            <person name="Kenton S.M."/>
            <person name="Kim D.J."/>
            <person name="Klee K."/>
            <person name="Lai H."/>
            <person name="Lang C."/>
            <person name="Lin S."/>
            <person name="Macmil S.L."/>
            <person name="Magdelenat G."/>
            <person name="Matthews L."/>
            <person name="McCorrison J."/>
            <person name="Monaghan E.L."/>
            <person name="Mun J.H."/>
            <person name="Najar F.Z."/>
            <person name="Nicholson C."/>
            <person name="Noirot C."/>
            <person name="O'Bleness M."/>
            <person name="Paule C.R."/>
            <person name="Poulain J."/>
            <person name="Prion F."/>
            <person name="Qin B."/>
            <person name="Qu C."/>
            <person name="Retzel E.F."/>
            <person name="Riddle C."/>
            <person name="Sallet E."/>
            <person name="Samain S."/>
            <person name="Samson N."/>
            <person name="Sanders I."/>
            <person name="Saurat O."/>
            <person name="Scarpelli C."/>
            <person name="Schiex T."/>
            <person name="Segurens B."/>
            <person name="Severin A.J."/>
            <person name="Sherrier D.J."/>
            <person name="Shi R."/>
            <person name="Sims S."/>
            <person name="Singer S.R."/>
            <person name="Sinharoy S."/>
            <person name="Sterck L."/>
            <person name="Viollet A."/>
            <person name="Wang B.B."/>
            <person name="Wang K."/>
            <person name="Wang M."/>
            <person name="Wang X."/>
            <person name="Warfsmann J."/>
            <person name="Weissenbach J."/>
            <person name="White D.D."/>
            <person name="White J.D."/>
            <person name="Wiley G.B."/>
            <person name="Wincker P."/>
            <person name="Xing Y."/>
            <person name="Yang L."/>
            <person name="Yao Z."/>
            <person name="Ying F."/>
            <person name="Zhai J."/>
            <person name="Zhou L."/>
            <person name="Zuber A."/>
            <person name="Denarie J."/>
            <person name="Dixon R.A."/>
            <person name="May G.D."/>
            <person name="Schwartz D.C."/>
            <person name="Rogers J."/>
            <person name="Quetier F."/>
            <person name="Town C.D."/>
            <person name="Roe B.A."/>
        </authorList>
    </citation>
    <scope>NUCLEOTIDE SEQUENCE [LARGE SCALE GENOMIC DNA]</scope>
    <source>
        <strain evidence="1">A17</strain>
        <strain evidence="2 3">cv. Jemalong A17</strain>
    </source>
</reference>
<keyword evidence="1" id="KW-0347">Helicase</keyword>
<organism evidence="1 3">
    <name type="scientific">Medicago truncatula</name>
    <name type="common">Barrel medic</name>
    <name type="synonym">Medicago tribuloides</name>
    <dbReference type="NCBI Taxonomy" id="3880"/>
    <lineage>
        <taxon>Eukaryota</taxon>
        <taxon>Viridiplantae</taxon>
        <taxon>Streptophyta</taxon>
        <taxon>Embryophyta</taxon>
        <taxon>Tracheophyta</taxon>
        <taxon>Spermatophyta</taxon>
        <taxon>Magnoliopsida</taxon>
        <taxon>eudicotyledons</taxon>
        <taxon>Gunneridae</taxon>
        <taxon>Pentapetalae</taxon>
        <taxon>rosids</taxon>
        <taxon>fabids</taxon>
        <taxon>Fabales</taxon>
        <taxon>Fabaceae</taxon>
        <taxon>Papilionoideae</taxon>
        <taxon>50 kb inversion clade</taxon>
        <taxon>NPAAA clade</taxon>
        <taxon>Hologalegina</taxon>
        <taxon>IRL clade</taxon>
        <taxon>Trifolieae</taxon>
        <taxon>Medicago</taxon>
    </lineage>
</organism>
<evidence type="ECO:0000313" key="3">
    <source>
        <dbReference type="Proteomes" id="UP000002051"/>
    </source>
</evidence>
<gene>
    <name evidence="1" type="ordered locus">MTR_7g013890</name>
</gene>
<protein>
    <submittedName>
        <fullName evidence="1">Helicase, putative</fullName>
    </submittedName>
</protein>
<reference evidence="1 3" key="2">
    <citation type="journal article" date="2014" name="BMC Genomics">
        <title>An improved genome release (version Mt4.0) for the model legume Medicago truncatula.</title>
        <authorList>
            <person name="Tang H."/>
            <person name="Krishnakumar V."/>
            <person name="Bidwell S."/>
            <person name="Rosen B."/>
            <person name="Chan A."/>
            <person name="Zhou S."/>
            <person name="Gentzbittel L."/>
            <person name="Childs K.L."/>
            <person name="Yandell M."/>
            <person name="Gundlach H."/>
            <person name="Mayer K.F."/>
            <person name="Schwartz D.C."/>
            <person name="Town C.D."/>
        </authorList>
    </citation>
    <scope>GENOME REANNOTATION</scope>
    <source>
        <strain evidence="1">A17</strain>
        <strain evidence="2 3">cv. Jemalong A17</strain>
    </source>
</reference>
<accession>A0A072TW28</accession>
<dbReference type="Proteomes" id="UP000002051">
    <property type="component" value="Unassembled WGS sequence"/>
</dbReference>
<keyword evidence="1" id="KW-0547">Nucleotide-binding</keyword>